<gene>
    <name evidence="1" type="ORF">GCM10017567_85890</name>
</gene>
<proteinExistence type="predicted"/>
<evidence type="ECO:0000313" key="1">
    <source>
        <dbReference type="EMBL" id="GHG49922.1"/>
    </source>
</evidence>
<organism evidence="1 2">
    <name type="scientific">Amycolatopsis bullii</name>
    <dbReference type="NCBI Taxonomy" id="941987"/>
    <lineage>
        <taxon>Bacteria</taxon>
        <taxon>Bacillati</taxon>
        <taxon>Actinomycetota</taxon>
        <taxon>Actinomycetes</taxon>
        <taxon>Pseudonocardiales</taxon>
        <taxon>Pseudonocardiaceae</taxon>
        <taxon>Amycolatopsis</taxon>
    </lineage>
</organism>
<comment type="caution">
    <text evidence="1">The sequence shown here is derived from an EMBL/GenBank/DDBJ whole genome shotgun (WGS) entry which is preliminary data.</text>
</comment>
<sequence length="64" mass="6560">MVEMVRGEPVVRVLVVVVLVVELVACGPPAVEVKGRAVPVPVRTGAPPGELLGDTPVAPVVVKL</sequence>
<dbReference type="EMBL" id="BNAW01000082">
    <property type="protein sequence ID" value="GHG49922.1"/>
    <property type="molecule type" value="Genomic_DNA"/>
</dbReference>
<protein>
    <recommendedName>
        <fullName evidence="3">Secreted protein</fullName>
    </recommendedName>
</protein>
<name>A0ABQ3KS40_9PSEU</name>
<evidence type="ECO:0000313" key="2">
    <source>
        <dbReference type="Proteomes" id="UP000649955"/>
    </source>
</evidence>
<evidence type="ECO:0008006" key="3">
    <source>
        <dbReference type="Google" id="ProtNLM"/>
    </source>
</evidence>
<reference evidence="2" key="1">
    <citation type="journal article" date="2019" name="Int. J. Syst. Evol. Microbiol.">
        <title>The Global Catalogue of Microorganisms (GCM) 10K type strain sequencing project: providing services to taxonomists for standard genome sequencing and annotation.</title>
        <authorList>
            <consortium name="The Broad Institute Genomics Platform"/>
            <consortium name="The Broad Institute Genome Sequencing Center for Infectious Disease"/>
            <person name="Wu L."/>
            <person name="Ma J."/>
        </authorList>
    </citation>
    <scope>NUCLEOTIDE SEQUENCE [LARGE SCALE GENOMIC DNA]</scope>
    <source>
        <strain evidence="2">CGMCC 4.7680</strain>
    </source>
</reference>
<keyword evidence="2" id="KW-1185">Reference proteome</keyword>
<accession>A0ABQ3KS40</accession>
<dbReference type="Proteomes" id="UP000649955">
    <property type="component" value="Unassembled WGS sequence"/>
</dbReference>